<sequence>MSFNLRYLHLRNMVSVCFKIEKFEYYYLYPAIAQTARCMGNTQLASTCTKITKQAKHQMHSIAKIHGCISKSIENLDSVISCSQGPAVYLYTHKTIGIDKLKPQNEVLFSNPINLLILQCILNIIKLEAVPFSTDNKLGCIDLSNQTEINTNNVFLNDTEYLLLDSVLAYKRWKSAVLYFILAKLSYCLGYNEMAQSFIQMSHKEQRTSLLLHQIIQNKNCNLQTSLK</sequence>
<name>Q32RJ4_ZYGCR</name>
<keyword evidence="1" id="KW-0150">Chloroplast</keyword>
<gene>
    <name evidence="1" type="primary">orf228</name>
</gene>
<evidence type="ECO:0000313" key="1">
    <source>
        <dbReference type="EMBL" id="AAX45886.1"/>
    </source>
</evidence>
<geneLocation type="chloroplast" evidence="1"/>
<proteinExistence type="predicted"/>
<reference evidence="1" key="1">
    <citation type="journal article" date="2002" name="J. Phycol.">
        <title>Phylogenetic relationships among streptophytes as inferred from chloroplast small and large subunit rRNA gene sequences.</title>
        <authorList>
            <person name="Turmel M."/>
            <person name="Ehara M."/>
            <person name="Otis C."/>
            <person name="Lemieux C."/>
        </authorList>
    </citation>
    <scope>NUCLEOTIDE SEQUENCE</scope>
</reference>
<dbReference type="RefSeq" id="YP_636532.1">
    <property type="nucleotide sequence ID" value="NC_008117.1"/>
</dbReference>
<dbReference type="GeneID" id="4108218"/>
<keyword evidence="1" id="KW-0934">Plastid</keyword>
<dbReference type="EMBL" id="AY958086">
    <property type="protein sequence ID" value="AAX45886.1"/>
    <property type="molecule type" value="Genomic_DNA"/>
</dbReference>
<accession>Q32RJ4</accession>
<reference evidence="1" key="2">
    <citation type="journal article" date="2005" name="BMC Biol.">
        <title>The complete chloroplast DNA sequences of the charophycean green algae Staurastrum and Zygnema reveal that the chloroplast genome underwent extensive changes during the evolution of the Zygnematales.</title>
        <authorList>
            <person name="Turmel M."/>
            <person name="Otis C."/>
            <person name="Lemieux C."/>
        </authorList>
    </citation>
    <scope>NUCLEOTIDE SEQUENCE</scope>
</reference>
<organism evidence="1">
    <name type="scientific">Zygnema circumcarinatum</name>
    <name type="common">Green alga</name>
    <dbReference type="NCBI Taxonomy" id="35869"/>
    <lineage>
        <taxon>Eukaryota</taxon>
        <taxon>Viridiplantae</taxon>
        <taxon>Streptophyta</taxon>
        <taxon>Zygnematophyceae</taxon>
        <taxon>Zygnematophycidae</taxon>
        <taxon>Zygnematales</taxon>
        <taxon>Zygnemataceae</taxon>
        <taxon>Zygnema</taxon>
    </lineage>
</organism>
<protein>
    <submittedName>
        <fullName evidence="1">Uncharacterized protein</fullName>
    </submittedName>
</protein>
<dbReference type="AlphaFoldDB" id="Q32RJ4"/>